<evidence type="ECO:0000313" key="2">
    <source>
        <dbReference type="Proteomes" id="UP000188354"/>
    </source>
</evidence>
<dbReference type="Proteomes" id="UP000188354">
    <property type="component" value="Chromosome LG04"/>
</dbReference>
<accession>A0A4P1RL58</accession>
<proteinExistence type="predicted"/>
<name>A0A4P1RL58_LUPAN</name>
<protein>
    <submittedName>
        <fullName evidence="1">Uncharacterized protein</fullName>
    </submittedName>
</protein>
<keyword evidence="2" id="KW-1185">Reference proteome</keyword>
<gene>
    <name evidence="1" type="ORF">TanjilG_02860</name>
</gene>
<dbReference type="AlphaFoldDB" id="A0A4P1RL58"/>
<organism evidence="1 2">
    <name type="scientific">Lupinus angustifolius</name>
    <name type="common">Narrow-leaved blue lupine</name>
    <dbReference type="NCBI Taxonomy" id="3871"/>
    <lineage>
        <taxon>Eukaryota</taxon>
        <taxon>Viridiplantae</taxon>
        <taxon>Streptophyta</taxon>
        <taxon>Embryophyta</taxon>
        <taxon>Tracheophyta</taxon>
        <taxon>Spermatophyta</taxon>
        <taxon>Magnoliopsida</taxon>
        <taxon>eudicotyledons</taxon>
        <taxon>Gunneridae</taxon>
        <taxon>Pentapetalae</taxon>
        <taxon>rosids</taxon>
        <taxon>fabids</taxon>
        <taxon>Fabales</taxon>
        <taxon>Fabaceae</taxon>
        <taxon>Papilionoideae</taxon>
        <taxon>50 kb inversion clade</taxon>
        <taxon>genistoids sensu lato</taxon>
        <taxon>core genistoids</taxon>
        <taxon>Genisteae</taxon>
        <taxon>Lupinus</taxon>
    </lineage>
</organism>
<sequence>MVVQGGSDWVSYPHGGHCSKVGIHLSPFSTVVSLGEGKLSLRMVHDHIQVVSGYISTPPEHKGTR</sequence>
<reference evidence="1 2" key="1">
    <citation type="journal article" date="2017" name="Plant Biotechnol. J.">
        <title>A comprehensive draft genome sequence for lupin (Lupinus angustifolius), an emerging health food: insights into plant-microbe interactions and legume evolution.</title>
        <authorList>
            <person name="Hane J.K."/>
            <person name="Ming Y."/>
            <person name="Kamphuis L.G."/>
            <person name="Nelson M.N."/>
            <person name="Garg G."/>
            <person name="Atkins C.A."/>
            <person name="Bayer P.E."/>
            <person name="Bravo A."/>
            <person name="Bringans S."/>
            <person name="Cannon S."/>
            <person name="Edwards D."/>
            <person name="Foley R."/>
            <person name="Gao L.L."/>
            <person name="Harrison M.J."/>
            <person name="Huang W."/>
            <person name="Hurgobin B."/>
            <person name="Li S."/>
            <person name="Liu C.W."/>
            <person name="McGrath A."/>
            <person name="Morahan G."/>
            <person name="Murray J."/>
            <person name="Weller J."/>
            <person name="Jian J."/>
            <person name="Singh K.B."/>
        </authorList>
    </citation>
    <scope>NUCLEOTIDE SEQUENCE [LARGE SCALE GENOMIC DNA]</scope>
    <source>
        <strain evidence="2">cv. Tanjil</strain>
        <tissue evidence="1">Whole plant</tissue>
    </source>
</reference>
<dbReference type="Gramene" id="OIW13340">
    <property type="protein sequence ID" value="OIW13340"/>
    <property type="gene ID" value="TanjilG_02860"/>
</dbReference>
<dbReference type="EMBL" id="CM007364">
    <property type="protein sequence ID" value="OIW13340.1"/>
    <property type="molecule type" value="Genomic_DNA"/>
</dbReference>
<evidence type="ECO:0000313" key="1">
    <source>
        <dbReference type="EMBL" id="OIW13340.1"/>
    </source>
</evidence>